<dbReference type="AlphaFoldDB" id="A0ABC8RQR9"/>
<evidence type="ECO:0008006" key="4">
    <source>
        <dbReference type="Google" id="ProtNLM"/>
    </source>
</evidence>
<dbReference type="EMBL" id="CAUOFW020001659">
    <property type="protein sequence ID" value="CAK9147259.1"/>
    <property type="molecule type" value="Genomic_DNA"/>
</dbReference>
<comment type="caution">
    <text evidence="2">The sequence shown here is derived from an EMBL/GenBank/DDBJ whole genome shotgun (WGS) entry which is preliminary data.</text>
</comment>
<feature type="region of interest" description="Disordered" evidence="1">
    <location>
        <begin position="410"/>
        <end position="436"/>
    </location>
</feature>
<dbReference type="PANTHER" id="PTHR35133:SF1">
    <property type="entry name" value="PROTEIN EFFECTOR OF TRANSCRIPTION 2-RELATED"/>
    <property type="match status" value="1"/>
</dbReference>
<accession>A0ABC8RQR9</accession>
<keyword evidence="3" id="KW-1185">Reference proteome</keyword>
<evidence type="ECO:0000313" key="2">
    <source>
        <dbReference type="EMBL" id="CAK9147259.1"/>
    </source>
</evidence>
<reference evidence="2 3" key="1">
    <citation type="submission" date="2024-02" db="EMBL/GenBank/DDBJ databases">
        <authorList>
            <person name="Vignale AGUSTIN F."/>
            <person name="Sosa J E."/>
            <person name="Modenutti C."/>
        </authorList>
    </citation>
    <scope>NUCLEOTIDE SEQUENCE [LARGE SCALE GENOMIC DNA]</scope>
</reference>
<evidence type="ECO:0000313" key="3">
    <source>
        <dbReference type="Proteomes" id="UP001642360"/>
    </source>
</evidence>
<dbReference type="Pfam" id="PF19239">
    <property type="entry name" value="GIY_YIG_domain"/>
    <property type="match status" value="1"/>
</dbReference>
<dbReference type="InterPro" id="IPR038909">
    <property type="entry name" value="Effector_transcript"/>
</dbReference>
<name>A0ABC8RQR9_9AQUA</name>
<organism evidence="2 3">
    <name type="scientific">Ilex paraguariensis</name>
    <name type="common">yerba mate</name>
    <dbReference type="NCBI Taxonomy" id="185542"/>
    <lineage>
        <taxon>Eukaryota</taxon>
        <taxon>Viridiplantae</taxon>
        <taxon>Streptophyta</taxon>
        <taxon>Embryophyta</taxon>
        <taxon>Tracheophyta</taxon>
        <taxon>Spermatophyta</taxon>
        <taxon>Magnoliopsida</taxon>
        <taxon>eudicotyledons</taxon>
        <taxon>Gunneridae</taxon>
        <taxon>Pentapetalae</taxon>
        <taxon>asterids</taxon>
        <taxon>campanulids</taxon>
        <taxon>Aquifoliales</taxon>
        <taxon>Aquifoliaceae</taxon>
        <taxon>Ilex</taxon>
    </lineage>
</organism>
<proteinExistence type="predicted"/>
<feature type="compositionally biased region" description="Polar residues" evidence="1">
    <location>
        <begin position="415"/>
        <end position="434"/>
    </location>
</feature>
<evidence type="ECO:0000256" key="1">
    <source>
        <dbReference type="SAM" id="MobiDB-lite"/>
    </source>
</evidence>
<dbReference type="Proteomes" id="UP001642360">
    <property type="component" value="Unassembled WGS sequence"/>
</dbReference>
<gene>
    <name evidence="2" type="ORF">ILEXP_LOCUS15143</name>
</gene>
<protein>
    <recommendedName>
        <fullName evidence="4">Protein EFFECTOR OF TRANSCRIPTION 2-like</fullName>
    </recommendedName>
</protein>
<sequence length="599" mass="66346">MAALEKAVVSPSVRLKREDCKRTKHDSAFSDWKILVGASDWEDHILGKEGAERYRIHNLPNSSSCPGVYELGIYVSRPQSGRDFSKLDPDFVIPVYIGQADNVRTRLQCYGREGAHLGNGSSNCELNNGKNFLALKGPGLFTEIFKKGFSIVYRWAPMKNKSEAEKTEAQLLDKFDYAWNKGNNGERRHNDVIQKLVQRSSSASRFPLIAKKVQVFRQKQVGVRISKPVLLEDGSIIYTNQGSSDFLSRVFKFGRSQPRLVSVRFGAEGHDSICGVALDHGSICTRPPAEGRKRCAEHRGMKVNGSNTKFITGGKSPAGDLNMGSGIIIDPIYNELQPAPVRHPVNEGFSPICGVSLHDGSTCTREPVQGNKRCEQHRGRRIHGSVSRTVTEEKKHYVPGPVFEYRTPCNDHDQISSATHRPGRQQSPVSSGRSGVNKGYTTICEVNLGDGTFCTRQPVVGRKRCEEHKGMRVKDPKPKLLEAEIPSVFDGSVFRTCNNNKYNNSPARSVDKEFIPTCGATTLDGSSCRRKPGEGNKRCWQHKGMKADPSLGYYGSSSQSASYSTFMSEGFSSTCGAPCRNGSYCRRAPAQGRQRCWQH</sequence>
<dbReference type="PANTHER" id="PTHR35133">
    <property type="entry name" value="PROTEIN EFFECTOR OF TRANSCRIPTION 2-RELATED"/>
    <property type="match status" value="1"/>
</dbReference>